<proteinExistence type="predicted"/>
<feature type="non-terminal residue" evidence="2">
    <location>
        <position position="1"/>
    </location>
</feature>
<accession>A0A0P9EXP3</accession>
<reference evidence="2 3" key="1">
    <citation type="submission" date="2015-09" db="EMBL/GenBank/DDBJ databases">
        <title>Draft genome sequence of Kouleothrix aurantiaca JCM 19913.</title>
        <authorList>
            <person name="Hemp J."/>
        </authorList>
    </citation>
    <scope>NUCLEOTIDE SEQUENCE [LARGE SCALE GENOMIC DNA]</scope>
    <source>
        <strain evidence="2 3">COM-B</strain>
    </source>
</reference>
<evidence type="ECO:0000313" key="2">
    <source>
        <dbReference type="EMBL" id="KPV49038.1"/>
    </source>
</evidence>
<keyword evidence="3" id="KW-1185">Reference proteome</keyword>
<name>A0A0P9EXP3_9CHLR</name>
<comment type="caution">
    <text evidence="2">The sequence shown here is derived from an EMBL/GenBank/DDBJ whole genome shotgun (WGS) entry which is preliminary data.</text>
</comment>
<feature type="compositionally biased region" description="Acidic residues" evidence="1">
    <location>
        <begin position="1"/>
        <end position="10"/>
    </location>
</feature>
<protein>
    <submittedName>
        <fullName evidence="2">Uncharacterized protein</fullName>
    </submittedName>
</protein>
<gene>
    <name evidence="2" type="ORF">SE17_34865</name>
</gene>
<dbReference type="PATRIC" id="fig|186479.3.peg.4339"/>
<feature type="compositionally biased region" description="Basic and acidic residues" evidence="1">
    <location>
        <begin position="45"/>
        <end position="57"/>
    </location>
</feature>
<dbReference type="AlphaFoldDB" id="A0A0P9EXP3"/>
<dbReference type="EMBL" id="LJCR01002238">
    <property type="protein sequence ID" value="KPV49038.1"/>
    <property type="molecule type" value="Genomic_DNA"/>
</dbReference>
<organism evidence="2 3">
    <name type="scientific">Kouleothrix aurantiaca</name>
    <dbReference type="NCBI Taxonomy" id="186479"/>
    <lineage>
        <taxon>Bacteria</taxon>
        <taxon>Bacillati</taxon>
        <taxon>Chloroflexota</taxon>
        <taxon>Chloroflexia</taxon>
        <taxon>Chloroflexales</taxon>
        <taxon>Roseiflexineae</taxon>
        <taxon>Roseiflexaceae</taxon>
        <taxon>Kouleothrix</taxon>
    </lineage>
</organism>
<feature type="region of interest" description="Disordered" evidence="1">
    <location>
        <begin position="1"/>
        <end position="67"/>
    </location>
</feature>
<evidence type="ECO:0000256" key="1">
    <source>
        <dbReference type="SAM" id="MobiDB-lite"/>
    </source>
</evidence>
<sequence length="67" mass="7796">SSTEEPEEAFTGDATIEDLLSKFGGASGKRDRKRRTDEEDEGDFEDRYSRRQRDAIRRTLQQLNDDE</sequence>
<dbReference type="Proteomes" id="UP000050509">
    <property type="component" value="Unassembled WGS sequence"/>
</dbReference>
<evidence type="ECO:0000313" key="3">
    <source>
        <dbReference type="Proteomes" id="UP000050509"/>
    </source>
</evidence>